<dbReference type="RefSeq" id="WP_091073999.1">
    <property type="nucleotide sequence ID" value="NZ_LT629799.1"/>
</dbReference>
<dbReference type="InterPro" id="IPR005531">
    <property type="entry name" value="Asp23"/>
</dbReference>
<gene>
    <name evidence="3" type="ORF">SAMN04488544_1634</name>
</gene>
<proteinExistence type="inferred from homology"/>
<comment type="similarity">
    <text evidence="1">Belongs to the asp23 family.</text>
</comment>
<dbReference type="PANTHER" id="PTHR34297">
    <property type="entry name" value="HYPOTHETICAL CYTOSOLIC PROTEIN-RELATED"/>
    <property type="match status" value="1"/>
</dbReference>
<evidence type="ECO:0000313" key="3">
    <source>
        <dbReference type="EMBL" id="SDU89809.1"/>
    </source>
</evidence>
<evidence type="ECO:0000256" key="2">
    <source>
        <dbReference type="SAM" id="MobiDB-lite"/>
    </source>
</evidence>
<accession>A0A1H2M9F6</accession>
<reference evidence="4" key="1">
    <citation type="submission" date="2016-10" db="EMBL/GenBank/DDBJ databases">
        <authorList>
            <person name="Varghese N."/>
            <person name="Submissions S."/>
        </authorList>
    </citation>
    <scope>NUCLEOTIDE SEQUENCE [LARGE SCALE GENOMIC DNA]</scope>
    <source>
        <strain evidence="4">DSM 21743</strain>
    </source>
</reference>
<sequence length="168" mass="17238">MSDTVIPQTAEERKAAEAKAVADAPEPKHLDALHTEHGDTTIADGVVAKIAGMAAREVPGVFAMGNAARRAISGLTSRVTGGTGQASVSSGVAVEKGESQTSVAVSVVVEYGASIVTVSEQIRDNVIRAVEFGTGLEVVAVDVDVTDVHLPDEDDDTSAAQGETTQLR</sequence>
<name>A0A1H2M9F6_9ACTN</name>
<dbReference type="AlphaFoldDB" id="A0A1H2M9F6"/>
<evidence type="ECO:0000256" key="1">
    <source>
        <dbReference type="ARBA" id="ARBA00005721"/>
    </source>
</evidence>
<dbReference type="OrthoDB" id="9808942at2"/>
<dbReference type="Proteomes" id="UP000198825">
    <property type="component" value="Chromosome I"/>
</dbReference>
<protein>
    <submittedName>
        <fullName evidence="3">Uncharacterized conserved protein YloU, alkaline shock protein (Asp23) family</fullName>
    </submittedName>
</protein>
<dbReference type="PANTHER" id="PTHR34297:SF3">
    <property type="entry name" value="ALKALINE SHOCK PROTEIN 23"/>
    <property type="match status" value="1"/>
</dbReference>
<feature type="region of interest" description="Disordered" evidence="2">
    <location>
        <begin position="149"/>
        <end position="168"/>
    </location>
</feature>
<organism evidence="3 4">
    <name type="scientific">Microlunatus sagamiharensis</name>
    <dbReference type="NCBI Taxonomy" id="546874"/>
    <lineage>
        <taxon>Bacteria</taxon>
        <taxon>Bacillati</taxon>
        <taxon>Actinomycetota</taxon>
        <taxon>Actinomycetes</taxon>
        <taxon>Propionibacteriales</taxon>
        <taxon>Propionibacteriaceae</taxon>
        <taxon>Microlunatus</taxon>
    </lineage>
</organism>
<dbReference type="EMBL" id="LT629799">
    <property type="protein sequence ID" value="SDU89809.1"/>
    <property type="molecule type" value="Genomic_DNA"/>
</dbReference>
<evidence type="ECO:0000313" key="4">
    <source>
        <dbReference type="Proteomes" id="UP000198825"/>
    </source>
</evidence>
<feature type="compositionally biased region" description="Polar residues" evidence="2">
    <location>
        <begin position="158"/>
        <end position="168"/>
    </location>
</feature>
<dbReference type="STRING" id="546874.SAMN04488544_1634"/>
<dbReference type="Pfam" id="PF03780">
    <property type="entry name" value="Asp23"/>
    <property type="match status" value="1"/>
</dbReference>
<keyword evidence="4" id="KW-1185">Reference proteome</keyword>